<keyword evidence="1" id="KW-0539">Nucleus</keyword>
<dbReference type="RefSeq" id="XP_004367279.1">
    <property type="nucleotide sequence ID" value="XM_004367222.1"/>
</dbReference>
<dbReference type="EMBL" id="GL883013">
    <property type="protein sequence ID" value="EGG20296.1"/>
    <property type="molecule type" value="Genomic_DNA"/>
</dbReference>
<evidence type="ECO:0000256" key="2">
    <source>
        <dbReference type="SAM" id="MobiDB-lite"/>
    </source>
</evidence>
<feature type="compositionally biased region" description="Acidic residues" evidence="2">
    <location>
        <begin position="418"/>
        <end position="463"/>
    </location>
</feature>
<dbReference type="InterPro" id="IPR009057">
    <property type="entry name" value="Homeodomain-like_sf"/>
</dbReference>
<dbReference type="InterPro" id="IPR052450">
    <property type="entry name" value="TRBD-Containing_Protein"/>
</dbReference>
<dbReference type="InterPro" id="IPR001005">
    <property type="entry name" value="SANT/Myb"/>
</dbReference>
<evidence type="ECO:0000256" key="1">
    <source>
        <dbReference type="ARBA" id="ARBA00023242"/>
    </source>
</evidence>
<dbReference type="GeneID" id="14871946"/>
<feature type="compositionally biased region" description="Low complexity" evidence="2">
    <location>
        <begin position="494"/>
        <end position="511"/>
    </location>
</feature>
<protein>
    <recommendedName>
        <fullName evidence="3">Myb-like domain-containing protein</fullName>
    </recommendedName>
</protein>
<dbReference type="OrthoDB" id="3366990at2759"/>
<dbReference type="Proteomes" id="UP000007797">
    <property type="component" value="Unassembled WGS sequence"/>
</dbReference>
<dbReference type="AlphaFoldDB" id="F4PWD2"/>
<sequence>MAKSFSRIEDDDDDIEDETMNVTLDLIKNRDDIEKQRETIWALHLLLADGINIHSILGQSKGYQQTQHFTQQFTILKSLNNIQVFIKEFEIDPELDDQRLEEFSKGLRDYVFLLCYFGKKRDTSHRRVLEAWIIEMRLRYKSDEALEENTTIDSLMSGKLIPSKRVRTYFKTLYNRTKKNWQIQSQEEMEKLGGVDFIVNSLQDEWDYFISVIPPPSLILAYRQRALMPKTSFDRIYPNNKMINFYKKIEPRSTIQKPRVKWTPEEELLLMRGMFKYDTQWAKIYEVYFSSTEFSGRTPVNLKDKARSAEFKANYAEFSGSHRKKKVVESEDDDFDLDGEDEDDEEEEFHSATENGQTGKYTDESEFDYSDLEKVRRKSPKKTTTTNNNNNNKKQSPSKSTTKEKEKDKQGKKRKEQEDDYEEEEEEEMEEEEEQEEEEEEEEEQDDEYSSDYSYEEEEEEEDKEKAKKKKGVMAPLKKKSVPKKPVSKKLGAKKSAASTTNASSTTPSSSSRKRDEYIYNSDSEDEQDEPSTTRKKPSPGVAKKPSSAPPPKAAPQKAHKAPASVKKSKPN</sequence>
<evidence type="ECO:0000259" key="3">
    <source>
        <dbReference type="SMART" id="SM00717"/>
    </source>
</evidence>
<dbReference type="Gene3D" id="1.10.10.60">
    <property type="entry name" value="Homeodomain-like"/>
    <property type="match status" value="1"/>
</dbReference>
<dbReference type="SMART" id="SM00717">
    <property type="entry name" value="SANT"/>
    <property type="match status" value="1"/>
</dbReference>
<feature type="compositionally biased region" description="Basic residues" evidence="2">
    <location>
        <begin position="467"/>
        <end position="493"/>
    </location>
</feature>
<feature type="compositionally biased region" description="Acidic residues" evidence="2">
    <location>
        <begin position="330"/>
        <end position="348"/>
    </location>
</feature>
<evidence type="ECO:0000313" key="4">
    <source>
        <dbReference type="EMBL" id="EGG20296.1"/>
    </source>
</evidence>
<dbReference type="PANTHER" id="PTHR46734:SF1">
    <property type="entry name" value="TELOMERIC REPEAT-BINDING FACTOR 1"/>
    <property type="match status" value="1"/>
</dbReference>
<dbReference type="PANTHER" id="PTHR46734">
    <property type="entry name" value="TELOMERIC REPEAT-BINDING FACTOR 1 TERF1"/>
    <property type="match status" value="1"/>
</dbReference>
<gene>
    <name evidence="4" type="ORF">DFA_07419</name>
</gene>
<organism evidence="4 5">
    <name type="scientific">Cavenderia fasciculata</name>
    <name type="common">Slime mold</name>
    <name type="synonym">Dictyostelium fasciculatum</name>
    <dbReference type="NCBI Taxonomy" id="261658"/>
    <lineage>
        <taxon>Eukaryota</taxon>
        <taxon>Amoebozoa</taxon>
        <taxon>Evosea</taxon>
        <taxon>Eumycetozoa</taxon>
        <taxon>Dictyostelia</taxon>
        <taxon>Acytosteliales</taxon>
        <taxon>Cavenderiaceae</taxon>
        <taxon>Cavenderia</taxon>
    </lineage>
</organism>
<name>F4PWD2_CACFS</name>
<keyword evidence="5" id="KW-1185">Reference proteome</keyword>
<evidence type="ECO:0000313" key="5">
    <source>
        <dbReference type="Proteomes" id="UP000007797"/>
    </source>
</evidence>
<dbReference type="CDD" id="cd11660">
    <property type="entry name" value="SANT_TRF"/>
    <property type="match status" value="1"/>
</dbReference>
<dbReference type="KEGG" id="dfa:DFA_07419"/>
<reference evidence="5" key="1">
    <citation type="journal article" date="2011" name="Genome Res.">
        <title>Phylogeny-wide analysis of social amoeba genomes highlights ancient origins for complex intercellular communication.</title>
        <authorList>
            <person name="Heidel A.J."/>
            <person name="Lawal H.M."/>
            <person name="Felder M."/>
            <person name="Schilde C."/>
            <person name="Helps N.R."/>
            <person name="Tunggal B."/>
            <person name="Rivero F."/>
            <person name="John U."/>
            <person name="Schleicher M."/>
            <person name="Eichinger L."/>
            <person name="Platzer M."/>
            <person name="Noegel A.A."/>
            <person name="Schaap P."/>
            <person name="Gloeckner G."/>
        </authorList>
    </citation>
    <scope>NUCLEOTIDE SEQUENCE [LARGE SCALE GENOMIC DNA]</scope>
    <source>
        <strain evidence="5">SH3</strain>
    </source>
</reference>
<feature type="region of interest" description="Disordered" evidence="2">
    <location>
        <begin position="322"/>
        <end position="572"/>
    </location>
</feature>
<feature type="domain" description="Myb-like" evidence="3">
    <location>
        <begin position="258"/>
        <end position="312"/>
    </location>
</feature>
<feature type="compositionally biased region" description="Low complexity" evidence="2">
    <location>
        <begin position="382"/>
        <end position="400"/>
    </location>
</feature>
<proteinExistence type="predicted"/>
<dbReference type="SUPFAM" id="SSF46689">
    <property type="entry name" value="Homeodomain-like"/>
    <property type="match status" value="1"/>
</dbReference>
<accession>F4PWD2</accession>